<dbReference type="Proteomes" id="UP000176997">
    <property type="component" value="Unassembled WGS sequence"/>
</dbReference>
<keyword evidence="2 5" id="KW-0689">Ribosomal protein</keyword>
<dbReference type="InterPro" id="IPR001865">
    <property type="entry name" value="Ribosomal_uS2"/>
</dbReference>
<dbReference type="SUPFAM" id="SSF52313">
    <property type="entry name" value="Ribosomal protein S2"/>
    <property type="match status" value="1"/>
</dbReference>
<organism evidence="7 8">
    <name type="scientific">Candidatus Yonathbacteria bacterium RIFCSPHIGHO2_01_FULL_51_10</name>
    <dbReference type="NCBI Taxonomy" id="1802723"/>
    <lineage>
        <taxon>Bacteria</taxon>
        <taxon>Candidatus Yonathiibacteriota</taxon>
    </lineage>
</organism>
<evidence type="ECO:0000256" key="4">
    <source>
        <dbReference type="ARBA" id="ARBA00035256"/>
    </source>
</evidence>
<dbReference type="InterPro" id="IPR005706">
    <property type="entry name" value="Ribosomal_uS2_bac/mit/plastid"/>
</dbReference>
<accession>A0A1G2S4X1</accession>
<sequence>MERMFEAGAHFGVSRSRRHPSAKQLIFGSKNGVEILDLEKTGTHLATAKEFVKTLSRTGKKILFVGTKNEARNIASAAASSIEMPYVVNRWLGGTLSNFPQIKKRILHMEDLIDKRISGELEKYTKKERLLISREIETLEKHFAGLAPMKELPGALFVIDAKKEHIAVEEATKMRIPVVSLSSSDCDFSKIAFPIPGNDASRSSITFFVNEIVQAWKDGKVITE</sequence>
<evidence type="ECO:0000256" key="2">
    <source>
        <dbReference type="ARBA" id="ARBA00022980"/>
    </source>
</evidence>
<dbReference type="AlphaFoldDB" id="A0A1G2S4X1"/>
<evidence type="ECO:0000256" key="6">
    <source>
        <dbReference type="RuleBase" id="RU003631"/>
    </source>
</evidence>
<protein>
    <recommendedName>
        <fullName evidence="4 5">Small ribosomal subunit protein uS2</fullName>
    </recommendedName>
</protein>
<dbReference type="InterPro" id="IPR018130">
    <property type="entry name" value="Ribosomal_uS2_CS"/>
</dbReference>
<comment type="caution">
    <text evidence="7">The sequence shown here is derived from an EMBL/GenBank/DDBJ whole genome shotgun (WGS) entry which is preliminary data.</text>
</comment>
<evidence type="ECO:0000256" key="3">
    <source>
        <dbReference type="ARBA" id="ARBA00023274"/>
    </source>
</evidence>
<reference evidence="7 8" key="1">
    <citation type="journal article" date="2016" name="Nat. Commun.">
        <title>Thousands of microbial genomes shed light on interconnected biogeochemical processes in an aquifer system.</title>
        <authorList>
            <person name="Anantharaman K."/>
            <person name="Brown C.T."/>
            <person name="Hug L.A."/>
            <person name="Sharon I."/>
            <person name="Castelle C.J."/>
            <person name="Probst A.J."/>
            <person name="Thomas B.C."/>
            <person name="Singh A."/>
            <person name="Wilkins M.J."/>
            <person name="Karaoz U."/>
            <person name="Brodie E.L."/>
            <person name="Williams K.H."/>
            <person name="Hubbard S.S."/>
            <person name="Banfield J.F."/>
        </authorList>
    </citation>
    <scope>NUCLEOTIDE SEQUENCE [LARGE SCALE GENOMIC DNA]</scope>
</reference>
<name>A0A1G2S4X1_9BACT</name>
<dbReference type="GO" id="GO:0022627">
    <property type="term" value="C:cytosolic small ribosomal subunit"/>
    <property type="evidence" value="ECO:0007669"/>
    <property type="project" value="TreeGrafter"/>
</dbReference>
<evidence type="ECO:0000313" key="8">
    <source>
        <dbReference type="Proteomes" id="UP000176997"/>
    </source>
</evidence>
<proteinExistence type="inferred from homology"/>
<dbReference type="Gene3D" id="3.40.50.10490">
    <property type="entry name" value="Glucose-6-phosphate isomerase like protein, domain 1"/>
    <property type="match status" value="1"/>
</dbReference>
<dbReference type="PANTHER" id="PTHR12534">
    <property type="entry name" value="30S RIBOSOMAL PROTEIN S2 PROKARYOTIC AND ORGANELLAR"/>
    <property type="match status" value="1"/>
</dbReference>
<dbReference type="CDD" id="cd01425">
    <property type="entry name" value="RPS2"/>
    <property type="match status" value="1"/>
</dbReference>
<dbReference type="PANTHER" id="PTHR12534:SF0">
    <property type="entry name" value="SMALL RIBOSOMAL SUBUNIT PROTEIN US2M"/>
    <property type="match status" value="1"/>
</dbReference>
<dbReference type="InterPro" id="IPR023591">
    <property type="entry name" value="Ribosomal_uS2_flav_dom_sf"/>
</dbReference>
<evidence type="ECO:0000256" key="5">
    <source>
        <dbReference type="HAMAP-Rule" id="MF_00291"/>
    </source>
</evidence>
<dbReference type="GO" id="GO:0006412">
    <property type="term" value="P:translation"/>
    <property type="evidence" value="ECO:0007669"/>
    <property type="project" value="UniProtKB-UniRule"/>
</dbReference>
<dbReference type="HAMAP" id="MF_00291_B">
    <property type="entry name" value="Ribosomal_uS2_B"/>
    <property type="match status" value="1"/>
</dbReference>
<dbReference type="Gene3D" id="1.10.287.610">
    <property type="entry name" value="Helix hairpin bin"/>
    <property type="match status" value="1"/>
</dbReference>
<keyword evidence="3 5" id="KW-0687">Ribonucleoprotein</keyword>
<dbReference type="Pfam" id="PF00318">
    <property type="entry name" value="Ribosomal_S2"/>
    <property type="match status" value="1"/>
</dbReference>
<dbReference type="GO" id="GO:0003735">
    <property type="term" value="F:structural constituent of ribosome"/>
    <property type="evidence" value="ECO:0007669"/>
    <property type="project" value="InterPro"/>
</dbReference>
<evidence type="ECO:0000313" key="7">
    <source>
        <dbReference type="EMBL" id="OHA80133.1"/>
    </source>
</evidence>
<dbReference type="NCBIfam" id="TIGR01011">
    <property type="entry name" value="rpsB_bact"/>
    <property type="match status" value="1"/>
</dbReference>
<dbReference type="STRING" id="1802723.A2675_00560"/>
<dbReference type="EMBL" id="MHUS01000035">
    <property type="protein sequence ID" value="OHA80133.1"/>
    <property type="molecule type" value="Genomic_DNA"/>
</dbReference>
<comment type="similarity">
    <text evidence="1 5 6">Belongs to the universal ribosomal protein uS2 family.</text>
</comment>
<evidence type="ECO:0000256" key="1">
    <source>
        <dbReference type="ARBA" id="ARBA00006242"/>
    </source>
</evidence>
<dbReference type="PROSITE" id="PS00963">
    <property type="entry name" value="RIBOSOMAL_S2_2"/>
    <property type="match status" value="1"/>
</dbReference>
<dbReference type="PRINTS" id="PR00395">
    <property type="entry name" value="RIBOSOMALS2"/>
</dbReference>
<gene>
    <name evidence="5" type="primary">rpsB</name>
    <name evidence="7" type="ORF">A2675_00560</name>
</gene>